<dbReference type="SMART" id="SM00382">
    <property type="entry name" value="AAA"/>
    <property type="match status" value="1"/>
</dbReference>
<keyword evidence="5 10" id="KW-0067">ATP-binding</keyword>
<reference evidence="12" key="1">
    <citation type="submission" date="2020-05" db="EMBL/GenBank/DDBJ databases">
        <title>Mycena genomes resolve the evolution of fungal bioluminescence.</title>
        <authorList>
            <person name="Tsai I.J."/>
        </authorList>
    </citation>
    <scope>NUCLEOTIDE SEQUENCE</scope>
    <source>
        <strain evidence="12">160909Yilan</strain>
    </source>
</reference>
<keyword evidence="6 10" id="KW-0238">DNA-binding</keyword>
<dbReference type="PANTHER" id="PTHR47642:SF5">
    <property type="entry name" value="ATP-DEPENDENT DNA HELICASE"/>
    <property type="match status" value="1"/>
</dbReference>
<dbReference type="CDD" id="cd18037">
    <property type="entry name" value="DEXSc_Pif1_like"/>
    <property type="match status" value="1"/>
</dbReference>
<dbReference type="GO" id="GO:0006281">
    <property type="term" value="P:DNA repair"/>
    <property type="evidence" value="ECO:0007669"/>
    <property type="project" value="UniProtKB-UniRule"/>
</dbReference>
<keyword evidence="2 10" id="KW-0227">DNA damage</keyword>
<name>A0A8H7DCL8_9AGAR</name>
<dbReference type="GO" id="GO:0005739">
    <property type="term" value="C:mitochondrion"/>
    <property type="evidence" value="ECO:0007669"/>
    <property type="project" value="UniProtKB-SubCell"/>
</dbReference>
<dbReference type="GO" id="GO:0016787">
    <property type="term" value="F:hydrolase activity"/>
    <property type="evidence" value="ECO:0007669"/>
    <property type="project" value="UniProtKB-KW"/>
</dbReference>
<dbReference type="GO" id="GO:0006310">
    <property type="term" value="P:DNA recombination"/>
    <property type="evidence" value="ECO:0007669"/>
    <property type="project" value="UniProtKB-UniRule"/>
</dbReference>
<dbReference type="InterPro" id="IPR027417">
    <property type="entry name" value="P-loop_NTPase"/>
</dbReference>
<dbReference type="PANTHER" id="PTHR47642">
    <property type="entry name" value="ATP-DEPENDENT DNA HELICASE"/>
    <property type="match status" value="1"/>
</dbReference>
<keyword evidence="13" id="KW-1185">Reference proteome</keyword>
<keyword evidence="10" id="KW-0496">Mitochondrion</keyword>
<keyword evidence="4 10" id="KW-0347">Helicase</keyword>
<dbReference type="EMBL" id="JACAZH010000005">
    <property type="protein sequence ID" value="KAF7367213.1"/>
    <property type="molecule type" value="Genomic_DNA"/>
</dbReference>
<dbReference type="InterPro" id="IPR051055">
    <property type="entry name" value="PIF1_helicase"/>
</dbReference>
<feature type="binding site" evidence="10">
    <location>
        <begin position="43"/>
        <end position="50"/>
    </location>
    <ligand>
        <name>ATP</name>
        <dbReference type="ChEBI" id="CHEBI:30616"/>
    </ligand>
</feature>
<dbReference type="HAMAP" id="MF_03176">
    <property type="entry name" value="PIF1"/>
    <property type="match status" value="1"/>
</dbReference>
<dbReference type="GO" id="GO:0000723">
    <property type="term" value="P:telomere maintenance"/>
    <property type="evidence" value="ECO:0007669"/>
    <property type="project" value="InterPro"/>
</dbReference>
<comment type="subcellular location">
    <subcellularLocation>
        <location evidence="10">Nucleus</location>
    </subcellularLocation>
    <subcellularLocation>
        <location evidence="10">Mitochondrion</location>
    </subcellularLocation>
</comment>
<evidence type="ECO:0000256" key="9">
    <source>
        <dbReference type="ARBA" id="ARBA00023242"/>
    </source>
</evidence>
<dbReference type="OrthoDB" id="432234at2759"/>
<feature type="domain" description="AAA+ ATPase" evidence="11">
    <location>
        <begin position="35"/>
        <end position="307"/>
    </location>
</feature>
<evidence type="ECO:0000259" key="11">
    <source>
        <dbReference type="SMART" id="SM00382"/>
    </source>
</evidence>
<comment type="subunit">
    <text evidence="10">Monomer.</text>
</comment>
<evidence type="ECO:0000256" key="10">
    <source>
        <dbReference type="HAMAP-Rule" id="MF_03176"/>
    </source>
</evidence>
<accession>A0A8H7DCL8</accession>
<dbReference type="Gene3D" id="3.40.50.300">
    <property type="entry name" value="P-loop containing nucleotide triphosphate hydrolases"/>
    <property type="match status" value="1"/>
</dbReference>
<comment type="function">
    <text evidence="10">DNA-dependent ATPase and 5'-3' DNA helicase required for the maintenance of both mitochondrial and nuclear genome stability.</text>
</comment>
<evidence type="ECO:0000256" key="6">
    <source>
        <dbReference type="ARBA" id="ARBA00023125"/>
    </source>
</evidence>
<keyword evidence="3 10" id="KW-0378">Hydrolase</keyword>
<evidence type="ECO:0000256" key="4">
    <source>
        <dbReference type="ARBA" id="ARBA00022806"/>
    </source>
</evidence>
<protein>
    <recommendedName>
        <fullName evidence="10">ATP-dependent DNA helicase PIF1</fullName>
        <ecNumber evidence="10">5.6.2.3</ecNumber>
    </recommendedName>
    <alternativeName>
        <fullName evidence="10">DNA 5'-3' helicase PIF1</fullName>
    </alternativeName>
    <alternativeName>
        <fullName evidence="10">DNA repair and recombination helicase PIF1</fullName>
    </alternativeName>
</protein>
<evidence type="ECO:0000256" key="8">
    <source>
        <dbReference type="ARBA" id="ARBA00023235"/>
    </source>
</evidence>
<feature type="DNA-binding region" evidence="10">
    <location>
        <begin position="441"/>
        <end position="460"/>
    </location>
</feature>
<dbReference type="InterPro" id="IPR010285">
    <property type="entry name" value="DNA_helicase_pif1-like_DEAD"/>
</dbReference>
<dbReference type="InterPro" id="IPR048293">
    <property type="entry name" value="PIF1_RRM3_pfh1"/>
</dbReference>
<evidence type="ECO:0000256" key="7">
    <source>
        <dbReference type="ARBA" id="ARBA00023204"/>
    </source>
</evidence>
<evidence type="ECO:0000256" key="1">
    <source>
        <dbReference type="ARBA" id="ARBA00022741"/>
    </source>
</evidence>
<evidence type="ECO:0000256" key="3">
    <source>
        <dbReference type="ARBA" id="ARBA00022801"/>
    </source>
</evidence>
<dbReference type="GO" id="GO:0005634">
    <property type="term" value="C:nucleus"/>
    <property type="evidence" value="ECO:0007669"/>
    <property type="project" value="UniProtKB-SubCell"/>
</dbReference>
<evidence type="ECO:0000313" key="13">
    <source>
        <dbReference type="Proteomes" id="UP000623467"/>
    </source>
</evidence>
<evidence type="ECO:0000313" key="12">
    <source>
        <dbReference type="EMBL" id="KAF7367213.1"/>
    </source>
</evidence>
<keyword evidence="7 10" id="KW-0234">DNA repair</keyword>
<dbReference type="GO" id="GO:0003677">
    <property type="term" value="F:DNA binding"/>
    <property type="evidence" value="ECO:0007669"/>
    <property type="project" value="UniProtKB-KW"/>
</dbReference>
<keyword evidence="10" id="KW-0233">DNA recombination</keyword>
<comment type="catalytic activity">
    <reaction evidence="10">
        <text>ATP + H2O = ADP + phosphate + H(+)</text>
        <dbReference type="Rhea" id="RHEA:13065"/>
        <dbReference type="ChEBI" id="CHEBI:15377"/>
        <dbReference type="ChEBI" id="CHEBI:15378"/>
        <dbReference type="ChEBI" id="CHEBI:30616"/>
        <dbReference type="ChEBI" id="CHEBI:43474"/>
        <dbReference type="ChEBI" id="CHEBI:456216"/>
        <dbReference type="EC" id="5.6.2.3"/>
    </reaction>
</comment>
<keyword evidence="8 10" id="KW-0413">Isomerase</keyword>
<keyword evidence="1 10" id="KW-0547">Nucleotide-binding</keyword>
<dbReference type="InterPro" id="IPR003593">
    <property type="entry name" value="AAA+_ATPase"/>
</dbReference>
<dbReference type="SUPFAM" id="SSF52540">
    <property type="entry name" value="P-loop containing nucleoside triphosphate hydrolases"/>
    <property type="match status" value="2"/>
</dbReference>
<dbReference type="Proteomes" id="UP000623467">
    <property type="component" value="Unassembled WGS sequence"/>
</dbReference>
<sequence length="550" mass="61442">MAAADAVIIPATPIPPPKLIRLSREQHRVLEMVVAGKSVFFTGPAGTGKSILLQEIIKTLKANPFHGLAVTASTGIAGLNIGGSTVHSFAGIGLGKESKERLAKKIKNSFRLCDRWKGTKTLIIDEISMLDGVLFDKLEYIARYVRECERPFGGIQLVISGDFFQLPPVPDKTHEHSMPATYAFDAQSWPRCMGRPIVLSRVFRQKDNAFIDILSSMRTGVLSQKHIQQLTKLSRPLIYADGIEPSRLFPLRVEVEACNRGRLEGLPGTEITYHAVDSAGFDVHNERLNKESADRLLDRLVAVPRISLKVGAQVMLIQNVVQGSLVNGSTGVLEEFLTTREALERGYQVSEPQQEMPKNLLPLDDAVFSKNQPFPLVRFTNGAYLLCAPLSFSVEGFKGNCEAHRLQVPLILAWALSIHKSQGQTLTRVKVDLDRVFEKGQAYVALSRATTMDHLEIENFQPSKVHAHPRVIAWQKTWMKLDPVITVEEDEDSEDGFELQNQNDREVILISDEDSEMESDGEYEFVLSHFNPVVPITTNSPIKNYKMEQY</sequence>
<dbReference type="CDD" id="cd18809">
    <property type="entry name" value="SF1_C_RecD"/>
    <property type="match status" value="1"/>
</dbReference>
<comment type="similarity">
    <text evidence="10">Belongs to the helicase family. PIF1 subfamily.</text>
</comment>
<keyword evidence="9 10" id="KW-0539">Nucleus</keyword>
<gene>
    <name evidence="10" type="primary">PIF1</name>
    <name evidence="12" type="ORF">MSAN_00783100</name>
</gene>
<dbReference type="GO" id="GO:0043139">
    <property type="term" value="F:5'-3' DNA helicase activity"/>
    <property type="evidence" value="ECO:0007669"/>
    <property type="project" value="UniProtKB-UniRule"/>
</dbReference>
<proteinExistence type="inferred from homology"/>
<organism evidence="12 13">
    <name type="scientific">Mycena sanguinolenta</name>
    <dbReference type="NCBI Taxonomy" id="230812"/>
    <lineage>
        <taxon>Eukaryota</taxon>
        <taxon>Fungi</taxon>
        <taxon>Dikarya</taxon>
        <taxon>Basidiomycota</taxon>
        <taxon>Agaricomycotina</taxon>
        <taxon>Agaricomycetes</taxon>
        <taxon>Agaricomycetidae</taxon>
        <taxon>Agaricales</taxon>
        <taxon>Marasmiineae</taxon>
        <taxon>Mycenaceae</taxon>
        <taxon>Mycena</taxon>
    </lineage>
</organism>
<comment type="caution">
    <text evidence="12">The sequence shown here is derived from an EMBL/GenBank/DDBJ whole genome shotgun (WGS) entry which is preliminary data.</text>
</comment>
<comment type="cofactor">
    <cofactor evidence="10">
        <name>Mg(2+)</name>
        <dbReference type="ChEBI" id="CHEBI:18420"/>
    </cofactor>
</comment>
<evidence type="ECO:0000256" key="5">
    <source>
        <dbReference type="ARBA" id="ARBA00022840"/>
    </source>
</evidence>
<evidence type="ECO:0000256" key="2">
    <source>
        <dbReference type="ARBA" id="ARBA00022763"/>
    </source>
</evidence>
<dbReference type="Pfam" id="PF05970">
    <property type="entry name" value="PIF1"/>
    <property type="match status" value="1"/>
</dbReference>
<dbReference type="EC" id="5.6.2.3" evidence="10"/>
<dbReference type="GO" id="GO:0005524">
    <property type="term" value="F:ATP binding"/>
    <property type="evidence" value="ECO:0007669"/>
    <property type="project" value="UniProtKB-UniRule"/>
</dbReference>
<dbReference type="AlphaFoldDB" id="A0A8H7DCL8"/>